<gene>
    <name evidence="5" type="ORF">VMCG_04607</name>
</gene>
<proteinExistence type="inferred from homology"/>
<dbReference type="Pfam" id="PF13302">
    <property type="entry name" value="Acetyltransf_3"/>
    <property type="match status" value="1"/>
</dbReference>
<evidence type="ECO:0000256" key="3">
    <source>
        <dbReference type="ARBA" id="ARBA00023315"/>
    </source>
</evidence>
<reference evidence="5 6" key="1">
    <citation type="submission" date="2015-09" db="EMBL/GenBank/DDBJ databases">
        <title>Host preference determinants of Valsa canker pathogens revealed by comparative genomics.</title>
        <authorList>
            <person name="Yin Z."/>
            <person name="Huang L."/>
        </authorList>
    </citation>
    <scope>NUCLEOTIDE SEQUENCE [LARGE SCALE GENOMIC DNA]</scope>
    <source>
        <strain evidence="5 6">03-1</strain>
    </source>
</reference>
<dbReference type="GO" id="GO:0008080">
    <property type="term" value="F:N-acetyltransferase activity"/>
    <property type="evidence" value="ECO:0007669"/>
    <property type="project" value="InterPro"/>
</dbReference>
<evidence type="ECO:0000259" key="4">
    <source>
        <dbReference type="Pfam" id="PF13302"/>
    </source>
</evidence>
<dbReference type="Proteomes" id="UP000283895">
    <property type="component" value="Unassembled WGS sequence"/>
</dbReference>
<keyword evidence="6" id="KW-1185">Reference proteome</keyword>
<dbReference type="InterPro" id="IPR039135">
    <property type="entry name" value="NAT9-like"/>
</dbReference>
<accession>A0A423WRU4</accession>
<evidence type="ECO:0000313" key="6">
    <source>
        <dbReference type="Proteomes" id="UP000283895"/>
    </source>
</evidence>
<dbReference type="PANTHER" id="PTHR13256:SF16">
    <property type="entry name" value="ALPHA_BETA-TUBULIN-N-ACETYLTRANSFERASE 9"/>
    <property type="match status" value="1"/>
</dbReference>
<name>A0A423WRU4_9PEZI</name>
<dbReference type="InterPro" id="IPR016181">
    <property type="entry name" value="Acyl_CoA_acyltransferase"/>
</dbReference>
<evidence type="ECO:0000313" key="5">
    <source>
        <dbReference type="EMBL" id="ROW06147.1"/>
    </source>
</evidence>
<dbReference type="Gene3D" id="3.40.630.30">
    <property type="match status" value="1"/>
</dbReference>
<protein>
    <recommendedName>
        <fullName evidence="4">N-acetyltransferase domain-containing protein</fullName>
    </recommendedName>
</protein>
<keyword evidence="3" id="KW-0012">Acyltransferase</keyword>
<dbReference type="SUPFAM" id="SSF55729">
    <property type="entry name" value="Acyl-CoA N-acyltransferases (Nat)"/>
    <property type="match status" value="1"/>
</dbReference>
<organism evidence="5 6">
    <name type="scientific">Cytospora schulzeri</name>
    <dbReference type="NCBI Taxonomy" id="448051"/>
    <lineage>
        <taxon>Eukaryota</taxon>
        <taxon>Fungi</taxon>
        <taxon>Dikarya</taxon>
        <taxon>Ascomycota</taxon>
        <taxon>Pezizomycotina</taxon>
        <taxon>Sordariomycetes</taxon>
        <taxon>Sordariomycetidae</taxon>
        <taxon>Diaporthales</taxon>
        <taxon>Cytosporaceae</taxon>
        <taxon>Cytospora</taxon>
    </lineage>
</organism>
<dbReference type="InterPro" id="IPR000182">
    <property type="entry name" value="GNAT_dom"/>
</dbReference>
<dbReference type="AlphaFoldDB" id="A0A423WRU4"/>
<dbReference type="EMBL" id="LKEA01000011">
    <property type="protein sequence ID" value="ROW06147.1"/>
    <property type="molecule type" value="Genomic_DNA"/>
</dbReference>
<comment type="similarity">
    <text evidence="1">Belongs to the acetyltransferase family. GNAT subfamily.</text>
</comment>
<evidence type="ECO:0000256" key="2">
    <source>
        <dbReference type="ARBA" id="ARBA00022679"/>
    </source>
</evidence>
<dbReference type="PANTHER" id="PTHR13256">
    <property type="entry name" value="N-ACETYLTRANSFERASE 9"/>
    <property type="match status" value="1"/>
</dbReference>
<evidence type="ECO:0000256" key="1">
    <source>
        <dbReference type="ARBA" id="ARBA00009342"/>
    </source>
</evidence>
<comment type="caution">
    <text evidence="5">The sequence shown here is derived from an EMBL/GenBank/DDBJ whole genome shotgun (WGS) entry which is preliminary data.</text>
</comment>
<dbReference type="STRING" id="356882.A0A423WRU4"/>
<keyword evidence="2" id="KW-0808">Transferase</keyword>
<dbReference type="OrthoDB" id="5043642at2759"/>
<sequence length="246" mass="27691">MKLNENTGKRLIAIASPKVLLVPYDRRHVPRYHEWMSDPEATASEPLTLEEEYENQESWRESHDKLTFILCQPITDSDGSKTSVGAGEVDIPDKMIGDINFFLYPWDDDEDEQDGTNESSQVRPSYCTGEIDIMIASQNDRGRGLGKAAVTTFLHYIWSNLDAILSEYQSSSPGQIEGAPRLKLKLLMAKIKATNAHSIALFKSLGFKQEGDVNYFGEVKLVLEDLDRLASPPDGHRVLEYSRPLN</sequence>
<feature type="domain" description="N-acetyltransferase" evidence="4">
    <location>
        <begin position="19"/>
        <end position="208"/>
    </location>
</feature>